<comment type="caution">
    <text evidence="1">The sequence shown here is derived from an EMBL/GenBank/DDBJ whole genome shotgun (WGS) entry which is preliminary data.</text>
</comment>
<dbReference type="Pfam" id="PF01547">
    <property type="entry name" value="SBP_bac_1"/>
    <property type="match status" value="1"/>
</dbReference>
<proteinExistence type="predicted"/>
<organism evidence="1 2">
    <name type="scientific">Paenibacillus sepulcri</name>
    <dbReference type="NCBI Taxonomy" id="359917"/>
    <lineage>
        <taxon>Bacteria</taxon>
        <taxon>Bacillati</taxon>
        <taxon>Bacillota</taxon>
        <taxon>Bacilli</taxon>
        <taxon>Bacillales</taxon>
        <taxon>Paenibacillaceae</taxon>
        <taxon>Paenibacillus</taxon>
    </lineage>
</organism>
<dbReference type="PANTHER" id="PTHR43649:SF30">
    <property type="entry name" value="ABC TRANSPORTER SUBSTRATE-BINDING PROTEIN"/>
    <property type="match status" value="1"/>
</dbReference>
<dbReference type="PANTHER" id="PTHR43649">
    <property type="entry name" value="ARABINOSE-BINDING PROTEIN-RELATED"/>
    <property type="match status" value="1"/>
</dbReference>
<keyword evidence="2" id="KW-1185">Reference proteome</keyword>
<accession>A0ABS7CKD5</accession>
<dbReference type="EMBL" id="JAHZIK010002913">
    <property type="protein sequence ID" value="MBW7461385.1"/>
    <property type="molecule type" value="Genomic_DNA"/>
</dbReference>
<name>A0ABS7CKD5_9BACL</name>
<dbReference type="Gene3D" id="3.40.190.10">
    <property type="entry name" value="Periplasmic binding protein-like II"/>
    <property type="match status" value="1"/>
</dbReference>
<evidence type="ECO:0000313" key="2">
    <source>
        <dbReference type="Proteomes" id="UP001519887"/>
    </source>
</evidence>
<protein>
    <submittedName>
        <fullName evidence="1">Extracellular solute-binding protein</fullName>
    </submittedName>
</protein>
<gene>
    <name evidence="1" type="ORF">K0U00_45755</name>
</gene>
<reference evidence="1 2" key="1">
    <citation type="submission" date="2021-07" db="EMBL/GenBank/DDBJ databases">
        <title>Paenibacillus radiodurans sp. nov., isolated from the southeastern edge of Tengger Desert.</title>
        <authorList>
            <person name="Zhang G."/>
        </authorList>
    </citation>
    <scope>NUCLEOTIDE SEQUENCE [LARGE SCALE GENOMIC DNA]</scope>
    <source>
        <strain evidence="1 2">CCM 7311</strain>
    </source>
</reference>
<dbReference type="InterPro" id="IPR006059">
    <property type="entry name" value="SBP"/>
</dbReference>
<sequence>DSPPAKGGKTTITFSTFWPDARFQEAKKKYEALHPDVEIKLTDLPTDNANVEADLEKYATTMNTAMLAGKGPDLLEMKELPVASYVQQKLLVDLDTMMDQDSAFKKEDYFSNILDNAKIGGGLYGLPLSFFLYGFAGDMDAIAQAGVQIDDKSWTWSDFAKATKKLHDGRRDLLPFLHDCTITSHGGKLYLGWYNSTD</sequence>
<feature type="non-terminal residue" evidence="1">
    <location>
        <position position="1"/>
    </location>
</feature>
<dbReference type="SUPFAM" id="SSF53850">
    <property type="entry name" value="Periplasmic binding protein-like II"/>
    <property type="match status" value="1"/>
</dbReference>
<dbReference type="InterPro" id="IPR050490">
    <property type="entry name" value="Bact_solute-bd_prot1"/>
</dbReference>
<feature type="non-terminal residue" evidence="1">
    <location>
        <position position="198"/>
    </location>
</feature>
<evidence type="ECO:0000313" key="1">
    <source>
        <dbReference type="EMBL" id="MBW7461385.1"/>
    </source>
</evidence>
<dbReference type="Proteomes" id="UP001519887">
    <property type="component" value="Unassembled WGS sequence"/>
</dbReference>